<reference evidence="4" key="1">
    <citation type="submission" date="2025-05" db="UniProtKB">
        <authorList>
            <consortium name="Ensembl"/>
        </authorList>
    </citation>
    <scope>IDENTIFICATION</scope>
</reference>
<evidence type="ECO:0000256" key="2">
    <source>
        <dbReference type="SAM" id="SignalP"/>
    </source>
</evidence>
<dbReference type="PaxDb" id="30732-ENSOMEP00000035631"/>
<dbReference type="InterPro" id="IPR018378">
    <property type="entry name" value="C-type_lectin_CS"/>
</dbReference>
<dbReference type="OrthoDB" id="441660at2759"/>
<dbReference type="PRINTS" id="PR01504">
    <property type="entry name" value="PNCREATITSAP"/>
</dbReference>
<dbReference type="InterPro" id="IPR050111">
    <property type="entry name" value="C-type_lectin/snaclec_domain"/>
</dbReference>
<evidence type="ECO:0000256" key="1">
    <source>
        <dbReference type="ARBA" id="ARBA00023157"/>
    </source>
</evidence>
<dbReference type="Ensembl" id="ENSOMET00000030700.1">
    <property type="protein sequence ID" value="ENSOMEP00000035631.1"/>
    <property type="gene ID" value="ENSOMEG00000022998.1"/>
</dbReference>
<dbReference type="InterPro" id="IPR001304">
    <property type="entry name" value="C-type_lectin-like"/>
</dbReference>
<sequence>MVSIMGMLAVCVLVCAVMVQIKAAAVQDADVKKSEATNDLVKRSRPCGYGWTQIHDRCFRYIPVLQTWSRAERDCRSKGATLASVHDIQEYHEIQRLILTATHSYQETWIGGSDAQEEGFWLWSDGSAFLYTNWCPGEPNNHLGRNQDCLKMNFLSAKCWDDVQCSFRYPYVCAKKM</sequence>
<feature type="domain" description="C-type lectin" evidence="3">
    <location>
        <begin position="54"/>
        <end position="174"/>
    </location>
</feature>
<dbReference type="GeneTree" id="ENSGT00940000161814"/>
<name>A0A3B3E0C9_ORYME</name>
<feature type="chain" id="PRO_5044589107" evidence="2">
    <location>
        <begin position="24"/>
        <end position="177"/>
    </location>
</feature>
<dbReference type="Proteomes" id="UP000261560">
    <property type="component" value="Unplaced"/>
</dbReference>
<organism evidence="4 5">
    <name type="scientific">Oryzias melastigma</name>
    <name type="common">Marine medaka</name>
    <dbReference type="NCBI Taxonomy" id="30732"/>
    <lineage>
        <taxon>Eukaryota</taxon>
        <taxon>Metazoa</taxon>
        <taxon>Chordata</taxon>
        <taxon>Craniata</taxon>
        <taxon>Vertebrata</taxon>
        <taxon>Euteleostomi</taxon>
        <taxon>Actinopterygii</taxon>
        <taxon>Neopterygii</taxon>
        <taxon>Teleostei</taxon>
        <taxon>Neoteleostei</taxon>
        <taxon>Acanthomorphata</taxon>
        <taxon>Ovalentaria</taxon>
        <taxon>Atherinomorphae</taxon>
        <taxon>Beloniformes</taxon>
        <taxon>Adrianichthyidae</taxon>
        <taxon>Oryziinae</taxon>
        <taxon>Oryzias</taxon>
    </lineage>
</organism>
<keyword evidence="5" id="KW-1185">Reference proteome</keyword>
<dbReference type="SUPFAM" id="SSF56436">
    <property type="entry name" value="C-type lectin-like"/>
    <property type="match status" value="1"/>
</dbReference>
<dbReference type="PROSITE" id="PS50041">
    <property type="entry name" value="C_TYPE_LECTIN_2"/>
    <property type="match status" value="1"/>
</dbReference>
<dbReference type="SMART" id="SM00034">
    <property type="entry name" value="CLECT"/>
    <property type="match status" value="1"/>
</dbReference>
<dbReference type="Gene3D" id="3.10.100.10">
    <property type="entry name" value="Mannose-Binding Protein A, subunit A"/>
    <property type="match status" value="1"/>
</dbReference>
<dbReference type="PROSITE" id="PS00615">
    <property type="entry name" value="C_TYPE_LECTIN_1"/>
    <property type="match status" value="1"/>
</dbReference>
<dbReference type="OMA" id="TAASEYC"/>
<dbReference type="Ensembl" id="ENSOMET00000030717.1">
    <property type="protein sequence ID" value="ENSOMEP00000035640.1"/>
    <property type="gene ID" value="ENSOMEG00000022998.1"/>
</dbReference>
<evidence type="ECO:0000313" key="4">
    <source>
        <dbReference type="Ensembl" id="ENSOMEP00000035631.1"/>
    </source>
</evidence>
<dbReference type="GeneID" id="112155699"/>
<proteinExistence type="predicted"/>
<dbReference type="KEGG" id="oml:112155699"/>
<dbReference type="Ensembl" id="ENSOMET00000030708.1">
    <property type="protein sequence ID" value="ENSOMEP00000021109.1"/>
    <property type="gene ID" value="ENSOMEG00000022998.1"/>
</dbReference>
<evidence type="ECO:0000259" key="3">
    <source>
        <dbReference type="PROSITE" id="PS50041"/>
    </source>
</evidence>
<dbReference type="InterPro" id="IPR016187">
    <property type="entry name" value="CTDL_fold"/>
</dbReference>
<keyword evidence="1" id="KW-1015">Disulfide bond</keyword>
<keyword evidence="2" id="KW-0732">Signal</keyword>
<dbReference type="RefSeq" id="XP_024143275.1">
    <property type="nucleotide sequence ID" value="XM_024287507.2"/>
</dbReference>
<dbReference type="STRING" id="30732.ENSOMEP00000035631"/>
<accession>A0A3B3E0C9</accession>
<dbReference type="InterPro" id="IPR016186">
    <property type="entry name" value="C-type_lectin-like/link_sf"/>
</dbReference>
<dbReference type="Ensembl" id="ENSOMET00000030701.1">
    <property type="protein sequence ID" value="ENSOMEP00000035633.1"/>
    <property type="gene ID" value="ENSOMEG00000022998.1"/>
</dbReference>
<dbReference type="CDD" id="cd00037">
    <property type="entry name" value="CLECT"/>
    <property type="match status" value="1"/>
</dbReference>
<dbReference type="Ensembl" id="ENSOMET00000036433.1">
    <property type="protein sequence ID" value="ENSOMEP00000035630.1"/>
    <property type="gene ID" value="ENSOMEG00000022998.1"/>
</dbReference>
<evidence type="ECO:0000313" key="5">
    <source>
        <dbReference type="Proteomes" id="UP000261560"/>
    </source>
</evidence>
<dbReference type="Ensembl" id="ENSOMET00000030710.1">
    <property type="protein sequence ID" value="ENSOMEP00000021110.1"/>
    <property type="gene ID" value="ENSOMEG00000022998.1"/>
</dbReference>
<dbReference type="PANTHER" id="PTHR22803">
    <property type="entry name" value="MANNOSE, PHOSPHOLIPASE, LECTIN RECEPTOR RELATED"/>
    <property type="match status" value="1"/>
</dbReference>
<dbReference type="Pfam" id="PF00059">
    <property type="entry name" value="Lectin_C"/>
    <property type="match status" value="1"/>
</dbReference>
<feature type="signal peptide" evidence="2">
    <location>
        <begin position="1"/>
        <end position="23"/>
    </location>
</feature>
<dbReference type="AlphaFoldDB" id="A0A3B3E0C9"/>
<dbReference type="RefSeq" id="XP_024143274.1">
    <property type="nucleotide sequence ID" value="XM_024287506.2"/>
</dbReference>
<protein>
    <submittedName>
        <fullName evidence="4">Ladderlectin-like</fullName>
    </submittedName>
</protein>